<keyword evidence="3" id="KW-1185">Reference proteome</keyword>
<dbReference type="EMBL" id="JAHRIQ010051659">
    <property type="protein sequence ID" value="MEQ2238373.1"/>
    <property type="molecule type" value="Genomic_DNA"/>
</dbReference>
<gene>
    <name evidence="2" type="ORF">ILYODFUR_032552</name>
</gene>
<feature type="region of interest" description="Disordered" evidence="1">
    <location>
        <begin position="70"/>
        <end position="106"/>
    </location>
</feature>
<sequence>MAVVVPAGKTNKLQKAIHKMPTYPGRVVDPKYSADDVFLQVSRDKLNLDRSMAVDSIFRPVLWTQLNRMGTETHIQTEKDADKSTADRQRKAKKTPHKNMDDLLVSGPKPEKVIFISSH</sequence>
<evidence type="ECO:0000313" key="3">
    <source>
        <dbReference type="Proteomes" id="UP001482620"/>
    </source>
</evidence>
<name>A0ABV0U3D6_9TELE</name>
<protein>
    <submittedName>
        <fullName evidence="2">Uncharacterized protein</fullName>
    </submittedName>
</protein>
<comment type="caution">
    <text evidence="2">The sequence shown here is derived from an EMBL/GenBank/DDBJ whole genome shotgun (WGS) entry which is preliminary data.</text>
</comment>
<evidence type="ECO:0000313" key="2">
    <source>
        <dbReference type="EMBL" id="MEQ2238373.1"/>
    </source>
</evidence>
<dbReference type="Proteomes" id="UP001482620">
    <property type="component" value="Unassembled WGS sequence"/>
</dbReference>
<feature type="compositionally biased region" description="Basic and acidic residues" evidence="1">
    <location>
        <begin position="75"/>
        <end position="89"/>
    </location>
</feature>
<organism evidence="2 3">
    <name type="scientific">Ilyodon furcidens</name>
    <name type="common">goldbreast splitfin</name>
    <dbReference type="NCBI Taxonomy" id="33524"/>
    <lineage>
        <taxon>Eukaryota</taxon>
        <taxon>Metazoa</taxon>
        <taxon>Chordata</taxon>
        <taxon>Craniata</taxon>
        <taxon>Vertebrata</taxon>
        <taxon>Euteleostomi</taxon>
        <taxon>Actinopterygii</taxon>
        <taxon>Neopterygii</taxon>
        <taxon>Teleostei</taxon>
        <taxon>Neoteleostei</taxon>
        <taxon>Acanthomorphata</taxon>
        <taxon>Ovalentaria</taxon>
        <taxon>Atherinomorphae</taxon>
        <taxon>Cyprinodontiformes</taxon>
        <taxon>Goodeidae</taxon>
        <taxon>Ilyodon</taxon>
    </lineage>
</organism>
<evidence type="ECO:0000256" key="1">
    <source>
        <dbReference type="SAM" id="MobiDB-lite"/>
    </source>
</evidence>
<proteinExistence type="predicted"/>
<reference evidence="2 3" key="1">
    <citation type="submission" date="2021-06" db="EMBL/GenBank/DDBJ databases">
        <authorList>
            <person name="Palmer J.M."/>
        </authorList>
    </citation>
    <scope>NUCLEOTIDE SEQUENCE [LARGE SCALE GENOMIC DNA]</scope>
    <source>
        <strain evidence="3">if_2019</strain>
        <tissue evidence="2">Muscle</tissue>
    </source>
</reference>
<accession>A0ABV0U3D6</accession>